<evidence type="ECO:0000313" key="6">
    <source>
        <dbReference type="Proteomes" id="UP000198507"/>
    </source>
</evidence>
<name>A0A1H9YVP6_9ACTN</name>
<proteinExistence type="predicted"/>
<reference evidence="6" key="1">
    <citation type="submission" date="2016-10" db="EMBL/GenBank/DDBJ databases">
        <authorList>
            <person name="Varghese N."/>
            <person name="Submissions S."/>
        </authorList>
    </citation>
    <scope>NUCLEOTIDE SEQUENCE [LARGE SCALE GENOMIC DNA]</scope>
    <source>
        <strain evidence="6">DSM 44209</strain>
    </source>
</reference>
<dbReference type="InterPro" id="IPR036388">
    <property type="entry name" value="WH-like_DNA-bd_sf"/>
</dbReference>
<gene>
    <name evidence="5" type="ORF">SAMN04488546_0301</name>
</gene>
<dbReference type="PANTHER" id="PTHR33204:SF18">
    <property type="entry name" value="TRANSCRIPTIONAL REGULATORY PROTEIN"/>
    <property type="match status" value="1"/>
</dbReference>
<dbReference type="RefSeq" id="WP_091438036.1">
    <property type="nucleotide sequence ID" value="NZ_FOIE01000001.1"/>
</dbReference>
<dbReference type="EMBL" id="FOIE01000001">
    <property type="protein sequence ID" value="SES73172.1"/>
    <property type="molecule type" value="Genomic_DNA"/>
</dbReference>
<evidence type="ECO:0000256" key="3">
    <source>
        <dbReference type="ARBA" id="ARBA00023163"/>
    </source>
</evidence>
<dbReference type="SUPFAM" id="SSF46785">
    <property type="entry name" value="Winged helix' DNA-binding domain"/>
    <property type="match status" value="1"/>
</dbReference>
<dbReference type="Gene3D" id="1.10.10.10">
    <property type="entry name" value="Winged helix-like DNA-binding domain superfamily/Winged helix DNA-binding domain"/>
    <property type="match status" value="1"/>
</dbReference>
<keyword evidence="1" id="KW-0805">Transcription regulation</keyword>
<dbReference type="InterPro" id="IPR002577">
    <property type="entry name" value="HTH_HxlR"/>
</dbReference>
<dbReference type="PANTHER" id="PTHR33204">
    <property type="entry name" value="TRANSCRIPTIONAL REGULATOR, MARR FAMILY"/>
    <property type="match status" value="1"/>
</dbReference>
<organism evidence="5 6">
    <name type="scientific">Geodermatophilus poikilotrophus</name>
    <dbReference type="NCBI Taxonomy" id="1333667"/>
    <lineage>
        <taxon>Bacteria</taxon>
        <taxon>Bacillati</taxon>
        <taxon>Actinomycetota</taxon>
        <taxon>Actinomycetes</taxon>
        <taxon>Geodermatophilales</taxon>
        <taxon>Geodermatophilaceae</taxon>
        <taxon>Geodermatophilus</taxon>
    </lineage>
</organism>
<dbReference type="GO" id="GO:0003677">
    <property type="term" value="F:DNA binding"/>
    <property type="evidence" value="ECO:0007669"/>
    <property type="project" value="UniProtKB-KW"/>
</dbReference>
<sequence length="147" mass="16460">MAAPAEPRVCSVARALDVVGEKWALLAVREVFLGNRRFDEMIRRTGAPRDTLTARLRTLVDAGILQRHRYSDHPQRFEYHLTTAGRDLYPVILTLLRWGDEHLAGLEGPPLVLEHNCGHRLIPEVTCQACGEVVDPAETARRSPTST</sequence>
<dbReference type="OrthoDB" id="9792527at2"/>
<keyword evidence="6" id="KW-1185">Reference proteome</keyword>
<evidence type="ECO:0000256" key="2">
    <source>
        <dbReference type="ARBA" id="ARBA00023125"/>
    </source>
</evidence>
<dbReference type="InterPro" id="IPR036390">
    <property type="entry name" value="WH_DNA-bd_sf"/>
</dbReference>
<accession>A0A1H9YVP6</accession>
<dbReference type="Pfam" id="PF01638">
    <property type="entry name" value="HxlR"/>
    <property type="match status" value="1"/>
</dbReference>
<evidence type="ECO:0000313" key="5">
    <source>
        <dbReference type="EMBL" id="SES73172.1"/>
    </source>
</evidence>
<dbReference type="PROSITE" id="PS51118">
    <property type="entry name" value="HTH_HXLR"/>
    <property type="match status" value="1"/>
</dbReference>
<keyword evidence="3" id="KW-0804">Transcription</keyword>
<evidence type="ECO:0000259" key="4">
    <source>
        <dbReference type="PROSITE" id="PS51118"/>
    </source>
</evidence>
<evidence type="ECO:0000256" key="1">
    <source>
        <dbReference type="ARBA" id="ARBA00023015"/>
    </source>
</evidence>
<dbReference type="Proteomes" id="UP000198507">
    <property type="component" value="Unassembled WGS sequence"/>
</dbReference>
<feature type="domain" description="HTH hxlR-type" evidence="4">
    <location>
        <begin position="10"/>
        <end position="107"/>
    </location>
</feature>
<dbReference type="AlphaFoldDB" id="A0A1H9YVP6"/>
<protein>
    <submittedName>
        <fullName evidence="5">DNA-binding transcriptional regulator, HxlR family</fullName>
    </submittedName>
</protein>
<keyword evidence="2 5" id="KW-0238">DNA-binding</keyword>